<comment type="caution">
    <text evidence="2">The sequence shown here is derived from an EMBL/GenBank/DDBJ whole genome shotgun (WGS) entry which is preliminary data.</text>
</comment>
<dbReference type="OrthoDB" id="2610056at2"/>
<dbReference type="AlphaFoldDB" id="A0A4R4E0X4"/>
<gene>
    <name evidence="2" type="ORF">E0485_21585</name>
</gene>
<evidence type="ECO:0000313" key="3">
    <source>
        <dbReference type="Proteomes" id="UP000295418"/>
    </source>
</evidence>
<feature type="coiled-coil region" evidence="1">
    <location>
        <begin position="43"/>
        <end position="70"/>
    </location>
</feature>
<proteinExistence type="predicted"/>
<accession>A0A4R4E0X4</accession>
<organism evidence="2 3">
    <name type="scientific">Paenibacillus albiflavus</name>
    <dbReference type="NCBI Taxonomy" id="2545760"/>
    <lineage>
        <taxon>Bacteria</taxon>
        <taxon>Bacillati</taxon>
        <taxon>Bacillota</taxon>
        <taxon>Bacilli</taxon>
        <taxon>Bacillales</taxon>
        <taxon>Paenibacillaceae</taxon>
        <taxon>Paenibacillus</taxon>
    </lineage>
</organism>
<sequence>MPLRKWKMIITISIGLNILMGWYLFSKYQENNSIKKGIIIQYALGQQEALNELERALANQDDKEEFVKALTSAYGIIYHIEILTRSDNPMSKYVEFPKNINKINAPLQSMSVGTSLFDDAMDRLNVKWIQELEKYTSYISQVVTKLDFQNRINGKSLNEQYHVLNEVSDLIDEFKLHK</sequence>
<protein>
    <submittedName>
        <fullName evidence="2">Uncharacterized protein</fullName>
    </submittedName>
</protein>
<reference evidence="2 3" key="1">
    <citation type="submission" date="2019-03" db="EMBL/GenBank/DDBJ databases">
        <authorList>
            <person name="Kim M.K.M."/>
        </authorList>
    </citation>
    <scope>NUCLEOTIDE SEQUENCE [LARGE SCALE GENOMIC DNA]</scope>
    <source>
        <strain evidence="2 3">18JY21-1</strain>
    </source>
</reference>
<dbReference type="EMBL" id="SKFG01000035">
    <property type="protein sequence ID" value="TCZ73016.1"/>
    <property type="molecule type" value="Genomic_DNA"/>
</dbReference>
<keyword evidence="1" id="KW-0175">Coiled coil</keyword>
<keyword evidence="3" id="KW-1185">Reference proteome</keyword>
<dbReference type="Proteomes" id="UP000295418">
    <property type="component" value="Unassembled WGS sequence"/>
</dbReference>
<evidence type="ECO:0000313" key="2">
    <source>
        <dbReference type="EMBL" id="TCZ73016.1"/>
    </source>
</evidence>
<evidence type="ECO:0000256" key="1">
    <source>
        <dbReference type="SAM" id="Coils"/>
    </source>
</evidence>
<dbReference type="RefSeq" id="WP_132420142.1">
    <property type="nucleotide sequence ID" value="NZ_SKFG01000035.1"/>
</dbReference>
<name>A0A4R4E0X4_9BACL</name>